<gene>
    <name evidence="1" type="ORF">AMAG_17092</name>
</gene>
<keyword evidence="2" id="KW-1185">Reference proteome</keyword>
<dbReference type="EMBL" id="GG745383">
    <property type="protein sequence ID" value="KNE72764.1"/>
    <property type="molecule type" value="Genomic_DNA"/>
</dbReference>
<reference evidence="1 2" key="1">
    <citation type="submission" date="2009-11" db="EMBL/GenBank/DDBJ databases">
        <title>Annotation of Allomyces macrogynus ATCC 38327.</title>
        <authorList>
            <consortium name="The Broad Institute Genome Sequencing Platform"/>
            <person name="Russ C."/>
            <person name="Cuomo C."/>
            <person name="Burger G."/>
            <person name="Gray M.W."/>
            <person name="Holland P.W.H."/>
            <person name="King N."/>
            <person name="Lang F.B.F."/>
            <person name="Roger A.J."/>
            <person name="Ruiz-Trillo I."/>
            <person name="Young S.K."/>
            <person name="Zeng Q."/>
            <person name="Gargeya S."/>
            <person name="Fitzgerald M."/>
            <person name="Haas B."/>
            <person name="Abouelleil A."/>
            <person name="Alvarado L."/>
            <person name="Arachchi H.M."/>
            <person name="Berlin A."/>
            <person name="Chapman S.B."/>
            <person name="Gearin G."/>
            <person name="Goldberg J."/>
            <person name="Griggs A."/>
            <person name="Gujja S."/>
            <person name="Hansen M."/>
            <person name="Heiman D."/>
            <person name="Howarth C."/>
            <person name="Larimer J."/>
            <person name="Lui A."/>
            <person name="MacDonald P.J.P."/>
            <person name="McCowen C."/>
            <person name="Montmayeur A."/>
            <person name="Murphy C."/>
            <person name="Neiman D."/>
            <person name="Pearson M."/>
            <person name="Priest M."/>
            <person name="Roberts A."/>
            <person name="Saif S."/>
            <person name="Shea T."/>
            <person name="Sisk P."/>
            <person name="Stolte C."/>
            <person name="Sykes S."/>
            <person name="Wortman J."/>
            <person name="Nusbaum C."/>
            <person name="Birren B."/>
        </authorList>
    </citation>
    <scope>NUCLEOTIDE SEQUENCE [LARGE SCALE GENOMIC DNA]</scope>
    <source>
        <strain evidence="1 2">ATCC 38327</strain>
    </source>
</reference>
<reference evidence="2" key="2">
    <citation type="submission" date="2009-11" db="EMBL/GenBank/DDBJ databases">
        <title>The Genome Sequence of Allomyces macrogynus strain ATCC 38327.</title>
        <authorList>
            <consortium name="The Broad Institute Genome Sequencing Platform"/>
            <person name="Russ C."/>
            <person name="Cuomo C."/>
            <person name="Shea T."/>
            <person name="Young S.K."/>
            <person name="Zeng Q."/>
            <person name="Koehrsen M."/>
            <person name="Haas B."/>
            <person name="Borodovsky M."/>
            <person name="Guigo R."/>
            <person name="Alvarado L."/>
            <person name="Berlin A."/>
            <person name="Borenstein D."/>
            <person name="Chen Z."/>
            <person name="Engels R."/>
            <person name="Freedman E."/>
            <person name="Gellesch M."/>
            <person name="Goldberg J."/>
            <person name="Griggs A."/>
            <person name="Gujja S."/>
            <person name="Heiman D."/>
            <person name="Hepburn T."/>
            <person name="Howarth C."/>
            <person name="Jen D."/>
            <person name="Larson L."/>
            <person name="Lewis B."/>
            <person name="Mehta T."/>
            <person name="Park D."/>
            <person name="Pearson M."/>
            <person name="Roberts A."/>
            <person name="Saif S."/>
            <person name="Shenoy N."/>
            <person name="Sisk P."/>
            <person name="Stolte C."/>
            <person name="Sykes S."/>
            <person name="Walk T."/>
            <person name="White J."/>
            <person name="Yandava C."/>
            <person name="Burger G."/>
            <person name="Gray M.W."/>
            <person name="Holland P.W.H."/>
            <person name="King N."/>
            <person name="Lang F.B.F."/>
            <person name="Roger A.J."/>
            <person name="Ruiz-Trillo I."/>
            <person name="Lander E."/>
            <person name="Nusbaum C."/>
        </authorList>
    </citation>
    <scope>NUCLEOTIDE SEQUENCE [LARGE SCALE GENOMIC DNA]</scope>
    <source>
        <strain evidence="2">ATCC 38327</strain>
    </source>
</reference>
<proteinExistence type="predicted"/>
<protein>
    <submittedName>
        <fullName evidence="1">Uncharacterized protein</fullName>
    </submittedName>
</protein>
<evidence type="ECO:0000313" key="2">
    <source>
        <dbReference type="Proteomes" id="UP000054350"/>
    </source>
</evidence>
<dbReference type="AlphaFoldDB" id="A0A0L0TDV3"/>
<dbReference type="Proteomes" id="UP000054350">
    <property type="component" value="Unassembled WGS sequence"/>
</dbReference>
<name>A0A0L0TDV3_ALLM3</name>
<evidence type="ECO:0000313" key="1">
    <source>
        <dbReference type="EMBL" id="KNE72764.1"/>
    </source>
</evidence>
<organism evidence="1 2">
    <name type="scientific">Allomyces macrogynus (strain ATCC 38327)</name>
    <name type="common">Allomyces javanicus var. macrogynus</name>
    <dbReference type="NCBI Taxonomy" id="578462"/>
    <lineage>
        <taxon>Eukaryota</taxon>
        <taxon>Fungi</taxon>
        <taxon>Fungi incertae sedis</taxon>
        <taxon>Blastocladiomycota</taxon>
        <taxon>Blastocladiomycetes</taxon>
        <taxon>Blastocladiales</taxon>
        <taxon>Blastocladiaceae</taxon>
        <taxon>Allomyces</taxon>
    </lineage>
</organism>
<dbReference type="VEuPathDB" id="FungiDB:AMAG_17092"/>
<accession>A0A0L0TDV3</accession>
<sequence length="199" mass="21116">MSDRISRAAAAVNAPVKLLSQAVRNKRSEKEASAKFRAGKMAEELETILQGTPSVAGDRNYGCSKLEASTLIAGSVVGTWTHTGYLGHATAAAVLSSGVHVCSCGHEKGWGKRIPPPGYHTPTKKSSLSGGSTLLPHGDYIITDHEEENIVKALRDCLDHSNKNSKGKSGRVVLQTAWCCAGCATEYAREHAIRYVVAG</sequence>